<dbReference type="EMBL" id="JAWXXR010000001">
    <property type="protein sequence ID" value="MDX6018597.1"/>
    <property type="molecule type" value="Genomic_DNA"/>
</dbReference>
<keyword evidence="3" id="KW-1185">Reference proteome</keyword>
<name>A0ABU4QGW7_9GAMM</name>
<comment type="caution">
    <text evidence="2">The sequence shown here is derived from an EMBL/GenBank/DDBJ whole genome shotgun (WGS) entry which is preliminary data.</text>
</comment>
<reference evidence="2 3" key="1">
    <citation type="submission" date="2023-11" db="EMBL/GenBank/DDBJ databases">
        <title>MicrobeMod: A computational toolkit for identifying prokaryotic methylation and restriction-modification with nanopore sequencing.</title>
        <authorList>
            <person name="Crits-Christoph A."/>
            <person name="Kang S.C."/>
            <person name="Lee H."/>
            <person name="Ostrov N."/>
        </authorList>
    </citation>
    <scope>NUCLEOTIDE SEQUENCE [LARGE SCALE GENOMIC DNA]</scope>
    <source>
        <strain evidence="2 3">ATCC BAA-2732</strain>
    </source>
</reference>
<proteinExistence type="predicted"/>
<dbReference type="Gene3D" id="1.10.10.60">
    <property type="entry name" value="Homeodomain-like"/>
    <property type="match status" value="1"/>
</dbReference>
<evidence type="ECO:0000313" key="2">
    <source>
        <dbReference type="EMBL" id="MDX6018676.1"/>
    </source>
</evidence>
<dbReference type="EMBL" id="JAWXXR010000002">
    <property type="protein sequence ID" value="MDX6018676.1"/>
    <property type="molecule type" value="Genomic_DNA"/>
</dbReference>
<evidence type="ECO:0008006" key="4">
    <source>
        <dbReference type="Google" id="ProtNLM"/>
    </source>
</evidence>
<evidence type="ECO:0000313" key="1">
    <source>
        <dbReference type="EMBL" id="MDX6018597.1"/>
    </source>
</evidence>
<gene>
    <name evidence="1" type="ORF">SIL79_20215</name>
    <name evidence="2" type="ORF">SIL79_20620</name>
</gene>
<evidence type="ECO:0000313" key="3">
    <source>
        <dbReference type="Proteomes" id="UP001272773"/>
    </source>
</evidence>
<dbReference type="GeneID" id="88625966"/>
<protein>
    <recommendedName>
        <fullName evidence="4">GIY-YIG nuclease family protein</fullName>
    </recommendedName>
</protein>
<organism evidence="2 3">
    <name type="scientific">Shewanella indica</name>
    <dbReference type="NCBI Taxonomy" id="768528"/>
    <lineage>
        <taxon>Bacteria</taxon>
        <taxon>Pseudomonadati</taxon>
        <taxon>Pseudomonadota</taxon>
        <taxon>Gammaproteobacteria</taxon>
        <taxon>Alteromonadales</taxon>
        <taxon>Shewanellaceae</taxon>
        <taxon>Shewanella</taxon>
    </lineage>
</organism>
<sequence length="396" mass="44478">MPENNKKNFRHALEPHQVGCIRLARTLELRPRAFERWVRDIESSPEFAAARTYVHVGQTMKPAFAGSGWSGRGQLSPRALHVAWFDRSTRFYFGSELFSRYYEYDPARFSDVGQNQSCLLQQLRSVNSRNLLTLALLRALAALQASFLKSGDALLLRPLTLNMLAGSINADPCCPVQADSSRLSRLMRHLPVGVLGDTDIREARDLCPRPRQLHRRYVDAIVRAEQAGLIDQPGRKPLDDTLLAQAIEAEFGECLSRRTVANIRRDLGIPCSRHRGDNAGYLGATHGFSVLHPLERQVVRSIAPVAGGVYELHTRRLATGPADVIYIGSTGDLRKRLTDHIRGSGTNACLADHVADGRVWFRFRPVADRWRDTERQLYVAFKQSFGNRPACNRMSP</sequence>
<dbReference type="Proteomes" id="UP001272773">
    <property type="component" value="Unassembled WGS sequence"/>
</dbReference>
<accession>A0ABU4QGW7</accession>
<dbReference type="RefSeq" id="WP_319619921.1">
    <property type="nucleotide sequence ID" value="NZ_JAWXXR010000001.1"/>
</dbReference>